<dbReference type="GO" id="GO:0003700">
    <property type="term" value="F:DNA-binding transcription factor activity"/>
    <property type="evidence" value="ECO:0007669"/>
    <property type="project" value="InterPro"/>
</dbReference>
<reference evidence="6" key="3">
    <citation type="submission" date="2020-09" db="EMBL/GenBank/DDBJ databases">
        <authorList>
            <person name="Sun Q."/>
            <person name="Ohkuma M."/>
        </authorList>
    </citation>
    <scope>NUCLEOTIDE SEQUENCE</scope>
    <source>
        <strain evidence="6">JCM 4834</strain>
    </source>
</reference>
<dbReference type="GO" id="GO:0000976">
    <property type="term" value="F:transcription cis-regulatory region binding"/>
    <property type="evidence" value="ECO:0007669"/>
    <property type="project" value="TreeGrafter"/>
</dbReference>
<dbReference type="Pfam" id="PF12833">
    <property type="entry name" value="HTH_18"/>
    <property type="match status" value="1"/>
</dbReference>
<dbReference type="InterPro" id="IPR032687">
    <property type="entry name" value="AraC-type_N"/>
</dbReference>
<reference evidence="6" key="1">
    <citation type="journal article" date="2014" name="Int. J. Syst. Evol. Microbiol.">
        <title>Complete genome sequence of Corynebacterium casei LMG S-19264T (=DSM 44701T), isolated from a smear-ripened cheese.</title>
        <authorList>
            <consortium name="US DOE Joint Genome Institute (JGI-PGF)"/>
            <person name="Walter F."/>
            <person name="Albersmeier A."/>
            <person name="Kalinowski J."/>
            <person name="Ruckert C."/>
        </authorList>
    </citation>
    <scope>NUCLEOTIDE SEQUENCE</scope>
    <source>
        <strain evidence="6">JCM 4834</strain>
    </source>
</reference>
<evidence type="ECO:0000313" key="7">
    <source>
        <dbReference type="EMBL" id="QEU77212.1"/>
    </source>
</evidence>
<evidence type="ECO:0000256" key="3">
    <source>
        <dbReference type="ARBA" id="ARBA00023163"/>
    </source>
</evidence>
<dbReference type="RefSeq" id="WP_150516309.1">
    <property type="nucleotide sequence ID" value="NZ_BMVX01000001.1"/>
</dbReference>
<dbReference type="EMBL" id="CP023701">
    <property type="protein sequence ID" value="QEU77212.1"/>
    <property type="molecule type" value="Genomic_DNA"/>
</dbReference>
<dbReference type="Proteomes" id="UP000326831">
    <property type="component" value="Chromosome"/>
</dbReference>
<feature type="domain" description="HTH araC/xylS-type" evidence="5">
    <location>
        <begin position="233"/>
        <end position="330"/>
    </location>
</feature>
<keyword evidence="2" id="KW-0238">DNA-binding</keyword>
<dbReference type="KEGG" id="ssub:CP968_01910"/>
<dbReference type="Proteomes" id="UP000634660">
    <property type="component" value="Unassembled WGS sequence"/>
</dbReference>
<organism evidence="7 8">
    <name type="scientific">Streptomyces subrutilus</name>
    <dbReference type="NCBI Taxonomy" id="36818"/>
    <lineage>
        <taxon>Bacteria</taxon>
        <taxon>Bacillati</taxon>
        <taxon>Actinomycetota</taxon>
        <taxon>Actinomycetes</taxon>
        <taxon>Kitasatosporales</taxon>
        <taxon>Streptomycetaceae</taxon>
        <taxon>Streptomyces</taxon>
    </lineage>
</organism>
<keyword evidence="3" id="KW-0804">Transcription</keyword>
<dbReference type="GO" id="GO:0005829">
    <property type="term" value="C:cytosol"/>
    <property type="evidence" value="ECO:0007669"/>
    <property type="project" value="TreeGrafter"/>
</dbReference>
<dbReference type="SUPFAM" id="SSF46689">
    <property type="entry name" value="Homeodomain-like"/>
    <property type="match status" value="1"/>
</dbReference>
<evidence type="ECO:0000259" key="5">
    <source>
        <dbReference type="PROSITE" id="PS01124"/>
    </source>
</evidence>
<dbReference type="PANTHER" id="PTHR47894:SF1">
    <property type="entry name" value="HTH-TYPE TRANSCRIPTIONAL REGULATOR VQSM"/>
    <property type="match status" value="1"/>
</dbReference>
<dbReference type="EMBL" id="BMVX01000001">
    <property type="protein sequence ID" value="GGZ45566.1"/>
    <property type="molecule type" value="Genomic_DNA"/>
</dbReference>
<sequence length="347" mass="37053">MPSLEPSTVAASYAHAVWTAVLADGEAGGPRGPGRWASPTERVPFAEVREVWRRALGAGEADPHVGLRVGALLRPAGLHVLGHVVLTSASLADAARAAVRYHPLVSQAGTVGLIRGAERSRLRYRPTVGPDAMHPQQVEAIVTAMVTAARWVAGDGWAPVSVAFAHPRAGSPEPYARVLRCPVVFGAAEHEIVLANADLDRPRVPCDPELNALHRAYADRLLRELTTSVPLRERVRQWLEHAPLDGSGPAEPSKELHLSPRTLRRVLREEGTSWRELLDGARHARVRRLLETTGLPLDRVAGAVGLSGATALVRAFTRWEGVTPGAYRRLRGGSGTAGGPSGTAAGR</sequence>
<dbReference type="InterPro" id="IPR009057">
    <property type="entry name" value="Homeodomain-like_sf"/>
</dbReference>
<feature type="compositionally biased region" description="Gly residues" evidence="4">
    <location>
        <begin position="332"/>
        <end position="341"/>
    </location>
</feature>
<evidence type="ECO:0000313" key="6">
    <source>
        <dbReference type="EMBL" id="GGZ45566.1"/>
    </source>
</evidence>
<dbReference type="AlphaFoldDB" id="A0A5P2UDB7"/>
<dbReference type="Pfam" id="PF12625">
    <property type="entry name" value="Arabinose_bd"/>
    <property type="match status" value="1"/>
</dbReference>
<accession>A0A5P2UDB7</accession>
<evidence type="ECO:0000256" key="2">
    <source>
        <dbReference type="ARBA" id="ARBA00023125"/>
    </source>
</evidence>
<reference evidence="7 8" key="2">
    <citation type="submission" date="2017-09" db="EMBL/GenBank/DDBJ databases">
        <authorList>
            <person name="Lee N."/>
            <person name="Cho B.-K."/>
        </authorList>
    </citation>
    <scope>NUCLEOTIDE SEQUENCE [LARGE SCALE GENOMIC DNA]</scope>
    <source>
        <strain evidence="7 8">ATCC 27467</strain>
    </source>
</reference>
<evidence type="ECO:0000313" key="8">
    <source>
        <dbReference type="Proteomes" id="UP000326831"/>
    </source>
</evidence>
<feature type="region of interest" description="Disordered" evidence="4">
    <location>
        <begin position="328"/>
        <end position="347"/>
    </location>
</feature>
<dbReference type="Gene3D" id="1.10.10.60">
    <property type="entry name" value="Homeodomain-like"/>
    <property type="match status" value="1"/>
</dbReference>
<dbReference type="PANTHER" id="PTHR47894">
    <property type="entry name" value="HTH-TYPE TRANSCRIPTIONAL REGULATOR GADX"/>
    <property type="match status" value="1"/>
</dbReference>
<gene>
    <name evidence="7" type="ORF">CP968_01910</name>
    <name evidence="6" type="ORF">GCM10010371_00670</name>
</gene>
<evidence type="ECO:0000256" key="4">
    <source>
        <dbReference type="SAM" id="MobiDB-lite"/>
    </source>
</evidence>
<keyword evidence="1" id="KW-0805">Transcription regulation</keyword>
<proteinExistence type="predicted"/>
<dbReference type="SMART" id="SM00342">
    <property type="entry name" value="HTH_ARAC"/>
    <property type="match status" value="1"/>
</dbReference>
<dbReference type="OrthoDB" id="5241536at2"/>
<dbReference type="PROSITE" id="PS01124">
    <property type="entry name" value="HTH_ARAC_FAMILY_2"/>
    <property type="match status" value="1"/>
</dbReference>
<dbReference type="InterPro" id="IPR018060">
    <property type="entry name" value="HTH_AraC"/>
</dbReference>
<keyword evidence="8" id="KW-1185">Reference proteome</keyword>
<evidence type="ECO:0000256" key="1">
    <source>
        <dbReference type="ARBA" id="ARBA00023015"/>
    </source>
</evidence>
<name>A0A5P2UDB7_9ACTN</name>
<protein>
    <submittedName>
        <fullName evidence="7">AraC family transcriptional regulator</fullName>
    </submittedName>
</protein>